<gene>
    <name evidence="2" type="ORF">V3330_01695</name>
</gene>
<dbReference type="Proteomes" id="UP001359886">
    <property type="component" value="Unassembled WGS sequence"/>
</dbReference>
<evidence type="ECO:0000313" key="3">
    <source>
        <dbReference type="Proteomes" id="UP001359886"/>
    </source>
</evidence>
<organism evidence="2 3">
    <name type="scientific">Elongatibacter sediminis</name>
    <dbReference type="NCBI Taxonomy" id="3119006"/>
    <lineage>
        <taxon>Bacteria</taxon>
        <taxon>Pseudomonadati</taxon>
        <taxon>Pseudomonadota</taxon>
        <taxon>Gammaproteobacteria</taxon>
        <taxon>Chromatiales</taxon>
        <taxon>Wenzhouxiangellaceae</taxon>
        <taxon>Elongatibacter</taxon>
    </lineage>
</organism>
<dbReference type="InterPro" id="IPR013096">
    <property type="entry name" value="Cupin_2"/>
</dbReference>
<keyword evidence="3" id="KW-1185">Reference proteome</keyword>
<dbReference type="RefSeq" id="WP_354693644.1">
    <property type="nucleotide sequence ID" value="NZ_JAZHOG010000001.1"/>
</dbReference>
<evidence type="ECO:0000259" key="1">
    <source>
        <dbReference type="Pfam" id="PF07883"/>
    </source>
</evidence>
<accession>A0AAW9R4X9</accession>
<dbReference type="SUPFAM" id="SSF51182">
    <property type="entry name" value="RmlC-like cupins"/>
    <property type="match status" value="1"/>
</dbReference>
<sequence length="103" mass="11319">MGTRRVLENEKVIVSELVLEPGESTGKHRHELDYVVYVIDGATLRATDGNGEDATDVTLSAGDTFHFQIRGDRAISGELETTAVHNAENVSTATYREIMVELK</sequence>
<dbReference type="EMBL" id="JAZHOG010000001">
    <property type="protein sequence ID" value="MEJ8566324.1"/>
    <property type="molecule type" value="Genomic_DNA"/>
</dbReference>
<dbReference type="InterPro" id="IPR011051">
    <property type="entry name" value="RmlC_Cupin_sf"/>
</dbReference>
<name>A0AAW9R4X9_9GAMM</name>
<comment type="caution">
    <text evidence="2">The sequence shown here is derived from an EMBL/GenBank/DDBJ whole genome shotgun (WGS) entry which is preliminary data.</text>
</comment>
<reference evidence="2 3" key="1">
    <citation type="submission" date="2024-02" db="EMBL/GenBank/DDBJ databases">
        <title>A novel Wenzhouxiangellaceae bacterium, isolated from coastal sediments.</title>
        <authorList>
            <person name="Du Z.-J."/>
            <person name="Ye Y.-Q."/>
            <person name="Zhang X.-Y."/>
        </authorList>
    </citation>
    <scope>NUCLEOTIDE SEQUENCE [LARGE SCALE GENOMIC DNA]</scope>
    <source>
        <strain evidence="2 3">CH-27</strain>
    </source>
</reference>
<dbReference type="Gene3D" id="2.60.120.10">
    <property type="entry name" value="Jelly Rolls"/>
    <property type="match status" value="1"/>
</dbReference>
<dbReference type="InterPro" id="IPR014710">
    <property type="entry name" value="RmlC-like_jellyroll"/>
</dbReference>
<proteinExistence type="predicted"/>
<feature type="domain" description="Cupin type-2" evidence="1">
    <location>
        <begin position="17"/>
        <end position="68"/>
    </location>
</feature>
<protein>
    <submittedName>
        <fullName evidence="2">Cupin domain-containing protein</fullName>
    </submittedName>
</protein>
<dbReference type="AlphaFoldDB" id="A0AAW9R4X9"/>
<dbReference type="Pfam" id="PF07883">
    <property type="entry name" value="Cupin_2"/>
    <property type="match status" value="1"/>
</dbReference>
<evidence type="ECO:0000313" key="2">
    <source>
        <dbReference type="EMBL" id="MEJ8566324.1"/>
    </source>
</evidence>